<sequence>MPSESERPRLSRYFSKLRWRRNGHPGRALLPALLSCAVLGLGLAAQTTPARADLRLCNKTSGGIGVAIGYKTPKTWITEGWWNIDAGACSLVIEGPLNARYYYVYAVDNANGGEWGGQAFMCTREKEFTIEGIGDCVRRGFERTGFFEIDTGEQRNWTIQLTDKPGTAGAGEQKR</sequence>
<dbReference type="EMBL" id="FRXO01000005">
    <property type="protein sequence ID" value="SHO66017.1"/>
    <property type="molecule type" value="Genomic_DNA"/>
</dbReference>
<dbReference type="Proteomes" id="UP000186406">
    <property type="component" value="Unassembled WGS sequence"/>
</dbReference>
<keyword evidence="2" id="KW-1185">Reference proteome</keyword>
<dbReference type="OrthoDB" id="9806840at2"/>
<evidence type="ECO:0000313" key="1">
    <source>
        <dbReference type="EMBL" id="SHO66017.1"/>
    </source>
</evidence>
<organism evidence="1 2">
    <name type="scientific">Pseudoxanthobacter soli DSM 19599</name>
    <dbReference type="NCBI Taxonomy" id="1123029"/>
    <lineage>
        <taxon>Bacteria</taxon>
        <taxon>Pseudomonadati</taxon>
        <taxon>Pseudomonadota</taxon>
        <taxon>Alphaproteobacteria</taxon>
        <taxon>Hyphomicrobiales</taxon>
        <taxon>Segnochrobactraceae</taxon>
        <taxon>Pseudoxanthobacter</taxon>
    </lineage>
</organism>
<gene>
    <name evidence="1" type="ORF">SAMN02745172_02667</name>
</gene>
<dbReference type="STRING" id="1123029.SAMN02745172_02667"/>
<dbReference type="AlphaFoldDB" id="A0A1M7ZMA8"/>
<reference evidence="1 2" key="1">
    <citation type="submission" date="2016-12" db="EMBL/GenBank/DDBJ databases">
        <authorList>
            <person name="Song W.-J."/>
            <person name="Kurnit D.M."/>
        </authorList>
    </citation>
    <scope>NUCLEOTIDE SEQUENCE [LARGE SCALE GENOMIC DNA]</scope>
    <source>
        <strain evidence="1 2">DSM 19599</strain>
    </source>
</reference>
<evidence type="ECO:0000313" key="2">
    <source>
        <dbReference type="Proteomes" id="UP000186406"/>
    </source>
</evidence>
<proteinExistence type="predicted"/>
<dbReference type="InterPro" id="IPR009380">
    <property type="entry name" value="DUF1036"/>
</dbReference>
<protein>
    <submittedName>
        <fullName evidence="1">Uncharacterized membrane protein</fullName>
    </submittedName>
</protein>
<dbReference type="Pfam" id="PF06282">
    <property type="entry name" value="DUF1036"/>
    <property type="match status" value="1"/>
</dbReference>
<name>A0A1M7ZMA8_9HYPH</name>
<accession>A0A1M7ZMA8</accession>